<dbReference type="Pfam" id="PF00155">
    <property type="entry name" value="Aminotran_1_2"/>
    <property type="match status" value="1"/>
</dbReference>
<dbReference type="GO" id="GO:0004069">
    <property type="term" value="F:L-aspartate:2-oxoglutarate aminotransferase activity"/>
    <property type="evidence" value="ECO:0007669"/>
    <property type="project" value="TreeGrafter"/>
</dbReference>
<comment type="subunit">
    <text evidence="1">Homodimer.</text>
</comment>
<accession>A0A392N2W1</accession>
<dbReference type="PANTHER" id="PTHR43795:SF46">
    <property type="entry name" value="AMINOTRANSFERASE ACS12-RELATED"/>
    <property type="match status" value="1"/>
</dbReference>
<evidence type="ECO:0000256" key="2">
    <source>
        <dbReference type="ARBA" id="ARBA00022898"/>
    </source>
</evidence>
<sequence>MVPKCCSVVEFEETAICRNPRLTTLIALADFMHQVMGGSVEFDPSNMVLTSGATPAIEILSFCLADQGNAFLVPTPFYPG</sequence>
<dbReference type="InterPro" id="IPR015424">
    <property type="entry name" value="PyrdxlP-dep_Trfase"/>
</dbReference>
<dbReference type="Gene3D" id="3.40.640.10">
    <property type="entry name" value="Type I PLP-dependent aspartate aminotransferase-like (Major domain)"/>
    <property type="match status" value="1"/>
</dbReference>
<dbReference type="PRINTS" id="PR00753">
    <property type="entry name" value="ACCSYNTHASE"/>
</dbReference>
<dbReference type="GO" id="GO:0008793">
    <property type="term" value="F:aromatic-amino-acid transaminase activity"/>
    <property type="evidence" value="ECO:0007669"/>
    <property type="project" value="TreeGrafter"/>
</dbReference>
<keyword evidence="2" id="KW-0663">Pyridoxal phosphate</keyword>
<dbReference type="AlphaFoldDB" id="A0A392N2W1"/>
<protein>
    <submittedName>
        <fullName evidence="4">1-aminocyclopropane-1-carboxylate synthase</fullName>
    </submittedName>
</protein>
<evidence type="ECO:0000256" key="1">
    <source>
        <dbReference type="ARBA" id="ARBA00011738"/>
    </source>
</evidence>
<dbReference type="EMBL" id="LXQA010026629">
    <property type="protein sequence ID" value="MCH94150.1"/>
    <property type="molecule type" value="Genomic_DNA"/>
</dbReference>
<dbReference type="GO" id="GO:0006520">
    <property type="term" value="P:amino acid metabolic process"/>
    <property type="evidence" value="ECO:0007669"/>
    <property type="project" value="TreeGrafter"/>
</dbReference>
<proteinExistence type="predicted"/>
<keyword evidence="5" id="KW-1185">Reference proteome</keyword>
<reference evidence="4 5" key="1">
    <citation type="journal article" date="2018" name="Front. Plant Sci.">
        <title>Red Clover (Trifolium pratense) and Zigzag Clover (T. medium) - A Picture of Genomic Similarities and Differences.</title>
        <authorList>
            <person name="Dluhosova J."/>
            <person name="Istvanek J."/>
            <person name="Nedelnik J."/>
            <person name="Repkova J."/>
        </authorList>
    </citation>
    <scope>NUCLEOTIDE SEQUENCE [LARGE SCALE GENOMIC DNA]</scope>
    <source>
        <strain evidence="5">cv. 10/8</strain>
        <tissue evidence="4">Leaf</tissue>
    </source>
</reference>
<evidence type="ECO:0000313" key="5">
    <source>
        <dbReference type="Proteomes" id="UP000265520"/>
    </source>
</evidence>
<feature type="domain" description="Aminotransferase class I/classII large" evidence="3">
    <location>
        <begin position="27"/>
        <end position="79"/>
    </location>
</feature>
<dbReference type="InterPro" id="IPR050478">
    <property type="entry name" value="Ethylene_sulfur-biosynth"/>
</dbReference>
<organism evidence="4 5">
    <name type="scientific">Trifolium medium</name>
    <dbReference type="NCBI Taxonomy" id="97028"/>
    <lineage>
        <taxon>Eukaryota</taxon>
        <taxon>Viridiplantae</taxon>
        <taxon>Streptophyta</taxon>
        <taxon>Embryophyta</taxon>
        <taxon>Tracheophyta</taxon>
        <taxon>Spermatophyta</taxon>
        <taxon>Magnoliopsida</taxon>
        <taxon>eudicotyledons</taxon>
        <taxon>Gunneridae</taxon>
        <taxon>Pentapetalae</taxon>
        <taxon>rosids</taxon>
        <taxon>fabids</taxon>
        <taxon>Fabales</taxon>
        <taxon>Fabaceae</taxon>
        <taxon>Papilionoideae</taxon>
        <taxon>50 kb inversion clade</taxon>
        <taxon>NPAAA clade</taxon>
        <taxon>Hologalegina</taxon>
        <taxon>IRL clade</taxon>
        <taxon>Trifolieae</taxon>
        <taxon>Trifolium</taxon>
    </lineage>
</organism>
<dbReference type="Proteomes" id="UP000265520">
    <property type="component" value="Unassembled WGS sequence"/>
</dbReference>
<evidence type="ECO:0000259" key="3">
    <source>
        <dbReference type="Pfam" id="PF00155"/>
    </source>
</evidence>
<dbReference type="InterPro" id="IPR004839">
    <property type="entry name" value="Aminotransferase_I/II_large"/>
</dbReference>
<gene>
    <name evidence="4" type="ORF">A2U01_0015106</name>
</gene>
<comment type="caution">
    <text evidence="4">The sequence shown here is derived from an EMBL/GenBank/DDBJ whole genome shotgun (WGS) entry which is preliminary data.</text>
</comment>
<dbReference type="GO" id="GO:0030170">
    <property type="term" value="F:pyridoxal phosphate binding"/>
    <property type="evidence" value="ECO:0007669"/>
    <property type="project" value="InterPro"/>
</dbReference>
<evidence type="ECO:0000313" key="4">
    <source>
        <dbReference type="EMBL" id="MCH94150.1"/>
    </source>
</evidence>
<dbReference type="PANTHER" id="PTHR43795">
    <property type="entry name" value="BIFUNCTIONAL ASPARTATE AMINOTRANSFERASE AND GLUTAMATE/ASPARTATE-PREPHENATE AMINOTRANSFERASE-RELATED"/>
    <property type="match status" value="1"/>
</dbReference>
<dbReference type="SUPFAM" id="SSF53383">
    <property type="entry name" value="PLP-dependent transferases"/>
    <property type="match status" value="1"/>
</dbReference>
<name>A0A392N2W1_9FABA</name>
<dbReference type="InterPro" id="IPR015421">
    <property type="entry name" value="PyrdxlP-dep_Trfase_major"/>
</dbReference>